<dbReference type="InterPro" id="IPR050889">
    <property type="entry name" value="Dendritic_Spine_Reg/Scaffold"/>
</dbReference>
<dbReference type="InterPro" id="IPR036770">
    <property type="entry name" value="Ankyrin_rpt-contain_sf"/>
</dbReference>
<evidence type="ECO:0000256" key="3">
    <source>
        <dbReference type="PROSITE-ProRule" id="PRU00023"/>
    </source>
</evidence>
<proteinExistence type="predicted"/>
<dbReference type="PROSITE" id="PS50088">
    <property type="entry name" value="ANK_REPEAT"/>
    <property type="match status" value="7"/>
</dbReference>
<feature type="repeat" description="ANK" evidence="3">
    <location>
        <begin position="453"/>
        <end position="485"/>
    </location>
</feature>
<dbReference type="EMBL" id="LSRX01000098">
    <property type="protein sequence ID" value="OLQ09359.1"/>
    <property type="molecule type" value="Genomic_DNA"/>
</dbReference>
<keyword evidence="7" id="KW-1185">Reference proteome</keyword>
<dbReference type="PANTHER" id="PTHR24166">
    <property type="entry name" value="ROLLING PEBBLES, ISOFORM B"/>
    <property type="match status" value="1"/>
</dbReference>
<dbReference type="PROSITE" id="PS50297">
    <property type="entry name" value="ANK_REP_REGION"/>
    <property type="match status" value="6"/>
</dbReference>
<dbReference type="SMART" id="SM00248">
    <property type="entry name" value="ANK"/>
    <property type="match status" value="7"/>
</dbReference>
<name>A0A1Q9EPJ4_SYMMI</name>
<feature type="repeat" description="ANK" evidence="3">
    <location>
        <begin position="585"/>
        <end position="617"/>
    </location>
</feature>
<feature type="repeat" description="ANK" evidence="3">
    <location>
        <begin position="552"/>
        <end position="578"/>
    </location>
</feature>
<dbReference type="SUPFAM" id="SSF48403">
    <property type="entry name" value="Ankyrin repeat"/>
    <property type="match status" value="1"/>
</dbReference>
<keyword evidence="2 3" id="KW-0040">ANK repeat</keyword>
<dbReference type="AlphaFoldDB" id="A0A1Q9EPJ4"/>
<accession>A0A1Q9EPJ4</accession>
<comment type="caution">
    <text evidence="6">The sequence shown here is derived from an EMBL/GenBank/DDBJ whole genome shotgun (WGS) entry which is preliminary data.</text>
</comment>
<dbReference type="InterPro" id="IPR002110">
    <property type="entry name" value="Ankyrin_rpt"/>
</dbReference>
<dbReference type="OrthoDB" id="5135119at2759"/>
<dbReference type="Gene3D" id="1.25.40.20">
    <property type="entry name" value="Ankyrin repeat-containing domain"/>
    <property type="match status" value="2"/>
</dbReference>
<feature type="repeat" description="ANK" evidence="3">
    <location>
        <begin position="618"/>
        <end position="650"/>
    </location>
</feature>
<evidence type="ECO:0000256" key="1">
    <source>
        <dbReference type="ARBA" id="ARBA00022737"/>
    </source>
</evidence>
<evidence type="ECO:0000256" key="4">
    <source>
        <dbReference type="SAM" id="MobiDB-lite"/>
    </source>
</evidence>
<feature type="region of interest" description="Disordered" evidence="4">
    <location>
        <begin position="755"/>
        <end position="777"/>
    </location>
</feature>
<dbReference type="Pfam" id="PF12796">
    <property type="entry name" value="Ank_2"/>
    <property type="match status" value="3"/>
</dbReference>
<feature type="repeat" description="ANK" evidence="3">
    <location>
        <begin position="486"/>
        <end position="518"/>
    </location>
</feature>
<keyword evidence="1" id="KW-0677">Repeat</keyword>
<dbReference type="Proteomes" id="UP000186817">
    <property type="component" value="Unassembled WGS sequence"/>
</dbReference>
<evidence type="ECO:0000313" key="7">
    <source>
        <dbReference type="Proteomes" id="UP000186817"/>
    </source>
</evidence>
<feature type="compositionally biased region" description="Basic and acidic residues" evidence="4">
    <location>
        <begin position="766"/>
        <end position="777"/>
    </location>
</feature>
<dbReference type="Pfam" id="PF08190">
    <property type="entry name" value="PIH1"/>
    <property type="match status" value="1"/>
</dbReference>
<feature type="repeat" description="ANK" evidence="3">
    <location>
        <begin position="651"/>
        <end position="683"/>
    </location>
</feature>
<gene>
    <name evidence="6" type="primary">ANK1</name>
    <name evidence="6" type="ORF">AK812_SmicGene7054</name>
</gene>
<feature type="repeat" description="ANK" evidence="3">
    <location>
        <begin position="519"/>
        <end position="551"/>
    </location>
</feature>
<organism evidence="6 7">
    <name type="scientific">Symbiodinium microadriaticum</name>
    <name type="common">Dinoflagellate</name>
    <name type="synonym">Zooxanthella microadriatica</name>
    <dbReference type="NCBI Taxonomy" id="2951"/>
    <lineage>
        <taxon>Eukaryota</taxon>
        <taxon>Sar</taxon>
        <taxon>Alveolata</taxon>
        <taxon>Dinophyceae</taxon>
        <taxon>Suessiales</taxon>
        <taxon>Symbiodiniaceae</taxon>
        <taxon>Symbiodinium</taxon>
    </lineage>
</organism>
<evidence type="ECO:0000256" key="2">
    <source>
        <dbReference type="ARBA" id="ARBA00023043"/>
    </source>
</evidence>
<reference evidence="6 7" key="1">
    <citation type="submission" date="2016-02" db="EMBL/GenBank/DDBJ databases">
        <title>Genome analysis of coral dinoflagellate symbionts highlights evolutionary adaptations to a symbiotic lifestyle.</title>
        <authorList>
            <person name="Aranda M."/>
            <person name="Li Y."/>
            <person name="Liew Y.J."/>
            <person name="Baumgarten S."/>
            <person name="Simakov O."/>
            <person name="Wilson M."/>
            <person name="Piel J."/>
            <person name="Ashoor H."/>
            <person name="Bougouffa S."/>
            <person name="Bajic V.B."/>
            <person name="Ryu T."/>
            <person name="Ravasi T."/>
            <person name="Bayer T."/>
            <person name="Micklem G."/>
            <person name="Kim H."/>
            <person name="Bhak J."/>
            <person name="Lajeunesse T.C."/>
            <person name="Voolstra C.R."/>
        </authorList>
    </citation>
    <scope>NUCLEOTIDE SEQUENCE [LARGE SCALE GENOMIC DNA]</scope>
    <source>
        <strain evidence="6 7">CCMP2467</strain>
    </source>
</reference>
<sequence>MAFAAQRRKPGEYGDMTGITQAMKQKEFRDHIEEPGPRTVLTSPDTYTREVSDPAHRQEYLDYLAQIEELFAQDPAEWSYPAVLAEAKRVFASKCLQHSRLRATAEAWQAAVREELDGNDEVDREWAAQHTRLADFLTSVDFADWLVPEATPSVKEHATFRDAATLLPWISLTSLTVAAVGLPSSPSLTLVLDGYRVDCAGQPECPLHLVSFDDCFRSPAVLDFLRNTPVPCNSVFGFLVGNLLPSTSFPRPIKNYRSLVKTNINFKSGQKQKCFINIDLSLLPAEAGSGHQVHLPYSLSPPRPDRDLKDEYCMTCDFAVSTGTFQRAAQSSQFLKGHEEVSKDYKVLVTIELQSFLHTLTAKSSPVRALKQHLQRFCGQPRFRQRLLALGDDIVLSDTDDEDILKPGDVQLVLVNFISTSALQGEELQGAAGSGQTSVVETILQRPQDPDVGDPAPLLIASERGHLEVARLLLEAKADKEKVDDTGATPLFIAADMAHLEVARLLLDAEADTEKASNGGTTPLFIAAQIGHLEVARLLLRAKADKEKATNIGATPLFIAAHRGHLEVARLLLDAKANKEKAMRDGATPLFIAARQGHLKVARLLLDAKANMEKATNVGATPLFIAAHRGHFEVARLLLDAKANMDKDENDGGTPLSIASEKEHLQVARLLLDAKTKMDKANKSHGATPLSIAAQKALCSLQRALTVARQIARAVGCSRRSRQFTSFWQEADKGRYLTTSRDASHVESVRAELLRDKGTKSQAPKKIPDRDAITPSELKEMRQAAKNRKKMSGVPDAADDEACLPVGAWETQLFRLWWKLFGNL</sequence>
<dbReference type="PANTHER" id="PTHR24166:SF48">
    <property type="entry name" value="PROTEIN VAPYRIN"/>
    <property type="match status" value="1"/>
</dbReference>
<dbReference type="InterPro" id="IPR012981">
    <property type="entry name" value="PIH1_N"/>
</dbReference>
<evidence type="ECO:0000313" key="6">
    <source>
        <dbReference type="EMBL" id="OLQ09359.1"/>
    </source>
</evidence>
<feature type="domain" description="PIH1 N-terminal" evidence="5">
    <location>
        <begin position="272"/>
        <end position="336"/>
    </location>
</feature>
<protein>
    <submittedName>
        <fullName evidence="6">Ankyrin-1</fullName>
    </submittedName>
</protein>
<evidence type="ECO:0000259" key="5">
    <source>
        <dbReference type="Pfam" id="PF08190"/>
    </source>
</evidence>